<dbReference type="Proteomes" id="UP000250572">
    <property type="component" value="Unassembled WGS sequence"/>
</dbReference>
<dbReference type="InterPro" id="IPR003961">
    <property type="entry name" value="FN3_dom"/>
</dbReference>
<dbReference type="SMART" id="SM00082">
    <property type="entry name" value="LRRCT"/>
    <property type="match status" value="1"/>
</dbReference>
<dbReference type="GO" id="GO:0005886">
    <property type="term" value="C:plasma membrane"/>
    <property type="evidence" value="ECO:0007669"/>
    <property type="project" value="TreeGrafter"/>
</dbReference>
<comment type="caution">
    <text evidence="10">The sequence shown here is derived from an EMBL/GenBank/DDBJ whole genome shotgun (WGS) entry which is preliminary data.</text>
</comment>
<dbReference type="SUPFAM" id="SSF52058">
    <property type="entry name" value="L domain-like"/>
    <property type="match status" value="1"/>
</dbReference>
<keyword evidence="1" id="KW-0433">Leucine-rich repeat</keyword>
<dbReference type="SMART" id="SM00369">
    <property type="entry name" value="LRR_TYP"/>
    <property type="match status" value="8"/>
</dbReference>
<dbReference type="InterPro" id="IPR003591">
    <property type="entry name" value="Leu-rich_rpt_typical-subtyp"/>
</dbReference>
<evidence type="ECO:0008006" key="12">
    <source>
        <dbReference type="Google" id="ProtNLM"/>
    </source>
</evidence>
<dbReference type="InterPro" id="IPR032675">
    <property type="entry name" value="LRR_dom_sf"/>
</dbReference>
<reference evidence="10 11" key="1">
    <citation type="journal article" date="2018" name="G3 (Bethesda)">
        <title>A High-Quality Reference Genome for the Invasive Mosquitofish Gambusia affinis Using a Chicago Library.</title>
        <authorList>
            <person name="Hoffberg S.L."/>
            <person name="Troendle N.J."/>
            <person name="Glenn T.C."/>
            <person name="Mahmud O."/>
            <person name="Louha S."/>
            <person name="Chalopin D."/>
            <person name="Bennetzen J.L."/>
            <person name="Mauricio R."/>
        </authorList>
    </citation>
    <scope>NUCLEOTIDE SEQUENCE [LARGE SCALE GENOMIC DNA]</scope>
    <source>
        <strain evidence="10">NE01/NJP1002.9</strain>
        <tissue evidence="10">Muscle</tissue>
    </source>
</reference>
<feature type="region of interest" description="Disordered" evidence="6">
    <location>
        <begin position="402"/>
        <end position="421"/>
    </location>
</feature>
<feature type="disulfide bond" evidence="5">
    <location>
        <begin position="487"/>
        <end position="496"/>
    </location>
</feature>
<dbReference type="PANTHER" id="PTHR24369:SF160">
    <property type="entry name" value="VASORIN"/>
    <property type="match status" value="1"/>
</dbReference>
<keyword evidence="7" id="KW-1133">Transmembrane helix</keyword>
<sequence length="1033" mass="115144">MFDRVLPPASTPVCSQLQQQEGEGKHICSWVLVHTCPCEERWAVVIMFLYIVCFLLASEVVFSTDCPESCSCNAPNSVFCVYRRSSTVPRVPISTQHLYIFQNDIEILAQDDFKDIVELESLDLSQNKLAEIPDMAFKSLSKLKNLDLSANHITHISKDSFSGLGQLERLYLHGNLIQSIHWEAFEGLEMLLELKLQRNGLTSLPFLNFPRLLLLDLSDNKLPSLEHSHLHTPHLEALKLSSLGLPSLDENLVASLRNLHELDLSMNQFKEVPQALKQESLKGLTKLSLAANPLFELRVSDFQQLVALQELDLSGVNLQGFPEGFFESFSKLTQLTIAENPFNCLCPLAWFPVWLKEKEVNLKRPEETRCHFPLVNAGKTLSALEHNDFGCPLTTIKSVGSPVENTPVPQIPTTSPETAHTNAIPPPLPPSDETFSFITDDPSFGSDPPMSPSSTVVENELHFCPQNICLNGGTCYFDPNGLLNCLCSSGSSGDYCEILEVPQKSETEVSVVTSALPDKLDAISSREVTSTSILLDLHHFIETRPNIRGIRLTYRNLSGPDRRPHMLSLPTYYPVYTLRGLNPNCTYLVCVSPLGEKIIYKGNSSVELGPCTEARTSPTIFVEHLVDPDTPITKNLIAALAVLALILVLVLVAGTIICVQKKRQANSEMQLELGSTDPEAIDLEVALGAAPPQARGQEEVFQLGETHKICPGEFVGRSEKMCLSETAYKLNTVPPVLSGGMDQNFSKLLVAKRNGTRPHDIFTKRKTQSHPLSLSSDGSPGRCVQGARVKQVLTKTSKTENRKEGINRKEGGDENWAFTLIHICFELREDFWVFTVVWPLVLAKPFILSYPKCFGASLSLLMRHKDFKYVSLRMIVMKCLILLRLCTEETQLAGAVRRGHNEFTSETKHTRRMDNRRNSRLVWFLQDSSVFESLLQLKEMIPTARSLSQLSSETKPALALFVPLGFCLNSLTPPTCLSQHRPGPPGHPDPNPLKRRQLNSLPLLVFEDIHPLPSKPKAKKSIRISHSNLNFCS</sequence>
<dbReference type="PANTHER" id="PTHR24369">
    <property type="entry name" value="ANTIGEN BSP, PUTATIVE-RELATED"/>
    <property type="match status" value="1"/>
</dbReference>
<name>A0A315WBS3_GAMAF</name>
<evidence type="ECO:0000256" key="2">
    <source>
        <dbReference type="ARBA" id="ARBA00022729"/>
    </source>
</evidence>
<dbReference type="InterPro" id="IPR050541">
    <property type="entry name" value="LRR_TM_domain-containing"/>
</dbReference>
<comment type="caution">
    <text evidence="5">Lacks conserved residue(s) required for the propagation of feature annotation.</text>
</comment>
<feature type="transmembrane region" description="Helical" evidence="7">
    <location>
        <begin position="636"/>
        <end position="659"/>
    </location>
</feature>
<dbReference type="PROSITE" id="PS51450">
    <property type="entry name" value="LRR"/>
    <property type="match status" value="2"/>
</dbReference>
<dbReference type="SUPFAM" id="SSF49265">
    <property type="entry name" value="Fibronectin type III"/>
    <property type="match status" value="1"/>
</dbReference>
<dbReference type="EMBL" id="NHOQ01000160">
    <property type="protein sequence ID" value="PWA32525.1"/>
    <property type="molecule type" value="Genomic_DNA"/>
</dbReference>
<dbReference type="Gene3D" id="3.80.10.10">
    <property type="entry name" value="Ribonuclease Inhibitor"/>
    <property type="match status" value="2"/>
</dbReference>
<dbReference type="PROSITE" id="PS00022">
    <property type="entry name" value="EGF_1"/>
    <property type="match status" value="1"/>
</dbReference>
<dbReference type="PROSITE" id="PS50026">
    <property type="entry name" value="EGF_3"/>
    <property type="match status" value="1"/>
</dbReference>
<dbReference type="SMART" id="SM00365">
    <property type="entry name" value="LRR_SD22"/>
    <property type="match status" value="3"/>
</dbReference>
<keyword evidence="5" id="KW-0245">EGF-like domain</keyword>
<evidence type="ECO:0000313" key="10">
    <source>
        <dbReference type="EMBL" id="PWA32525.1"/>
    </source>
</evidence>
<feature type="domain" description="EGF-like" evidence="8">
    <location>
        <begin position="460"/>
        <end position="497"/>
    </location>
</feature>
<protein>
    <recommendedName>
        <fullName evidence="12">EGF-like domain-containing protein</fullName>
    </recommendedName>
</protein>
<evidence type="ECO:0000259" key="8">
    <source>
        <dbReference type="PROSITE" id="PS50026"/>
    </source>
</evidence>
<keyword evidence="4 5" id="KW-1015">Disulfide bond</keyword>
<dbReference type="InterPro" id="IPR000742">
    <property type="entry name" value="EGF"/>
</dbReference>
<proteinExistence type="predicted"/>
<evidence type="ECO:0000256" key="5">
    <source>
        <dbReference type="PROSITE-ProRule" id="PRU00076"/>
    </source>
</evidence>
<keyword evidence="3" id="KW-0677">Repeat</keyword>
<keyword evidence="7" id="KW-0472">Membrane</keyword>
<dbReference type="InterPro" id="IPR001611">
    <property type="entry name" value="Leu-rich_rpt"/>
</dbReference>
<evidence type="ECO:0000259" key="9">
    <source>
        <dbReference type="PROSITE" id="PS50853"/>
    </source>
</evidence>
<evidence type="ECO:0000256" key="6">
    <source>
        <dbReference type="SAM" id="MobiDB-lite"/>
    </source>
</evidence>
<keyword evidence="7" id="KW-0812">Transmembrane</keyword>
<evidence type="ECO:0000256" key="7">
    <source>
        <dbReference type="SAM" id="Phobius"/>
    </source>
</evidence>
<accession>A0A315WBS3</accession>
<dbReference type="AlphaFoldDB" id="A0A315WBS3"/>
<dbReference type="PROSITE" id="PS50853">
    <property type="entry name" value="FN3"/>
    <property type="match status" value="1"/>
</dbReference>
<keyword evidence="2" id="KW-0732">Signal</keyword>
<evidence type="ECO:0000256" key="3">
    <source>
        <dbReference type="ARBA" id="ARBA00022737"/>
    </source>
</evidence>
<dbReference type="STRING" id="33528.ENSGAFP00000017446"/>
<evidence type="ECO:0000256" key="1">
    <source>
        <dbReference type="ARBA" id="ARBA00022614"/>
    </source>
</evidence>
<dbReference type="Pfam" id="PF13855">
    <property type="entry name" value="LRR_8"/>
    <property type="match status" value="2"/>
</dbReference>
<feature type="domain" description="Fibronectin type-III" evidence="9">
    <location>
        <begin position="516"/>
        <end position="619"/>
    </location>
</feature>
<organism evidence="10 11">
    <name type="scientific">Gambusia affinis</name>
    <name type="common">Western mosquitofish</name>
    <name type="synonym">Heterandria affinis</name>
    <dbReference type="NCBI Taxonomy" id="33528"/>
    <lineage>
        <taxon>Eukaryota</taxon>
        <taxon>Metazoa</taxon>
        <taxon>Chordata</taxon>
        <taxon>Craniata</taxon>
        <taxon>Vertebrata</taxon>
        <taxon>Euteleostomi</taxon>
        <taxon>Actinopterygii</taxon>
        <taxon>Neopterygii</taxon>
        <taxon>Teleostei</taxon>
        <taxon>Neoteleostei</taxon>
        <taxon>Acanthomorphata</taxon>
        <taxon>Ovalentaria</taxon>
        <taxon>Atherinomorphae</taxon>
        <taxon>Cyprinodontiformes</taxon>
        <taxon>Poeciliidae</taxon>
        <taxon>Poeciliinae</taxon>
        <taxon>Gambusia</taxon>
    </lineage>
</organism>
<dbReference type="SUPFAM" id="SSF57196">
    <property type="entry name" value="EGF/Laminin"/>
    <property type="match status" value="1"/>
</dbReference>
<dbReference type="InterPro" id="IPR000483">
    <property type="entry name" value="Cys-rich_flank_reg_C"/>
</dbReference>
<keyword evidence="11" id="KW-1185">Reference proteome</keyword>
<gene>
    <name evidence="10" type="ORF">CCH79_00015100</name>
</gene>
<evidence type="ECO:0000256" key="4">
    <source>
        <dbReference type="ARBA" id="ARBA00023157"/>
    </source>
</evidence>
<dbReference type="Gene3D" id="2.10.25.10">
    <property type="entry name" value="Laminin"/>
    <property type="match status" value="1"/>
</dbReference>
<dbReference type="InterPro" id="IPR036116">
    <property type="entry name" value="FN3_sf"/>
</dbReference>
<evidence type="ECO:0000313" key="11">
    <source>
        <dbReference type="Proteomes" id="UP000250572"/>
    </source>
</evidence>